<evidence type="ECO:0000313" key="6">
    <source>
        <dbReference type="Proteomes" id="UP000642144"/>
    </source>
</evidence>
<protein>
    <submittedName>
        <fullName evidence="5">Helix-turn-helix domain-containing protein</fullName>
    </submittedName>
</protein>
<keyword evidence="3" id="KW-0804">Transcription</keyword>
<evidence type="ECO:0000256" key="2">
    <source>
        <dbReference type="ARBA" id="ARBA00023125"/>
    </source>
</evidence>
<evidence type="ECO:0000259" key="4">
    <source>
        <dbReference type="PROSITE" id="PS01124"/>
    </source>
</evidence>
<feature type="domain" description="HTH araC/xylS-type" evidence="4">
    <location>
        <begin position="200"/>
        <end position="297"/>
    </location>
</feature>
<dbReference type="InterPro" id="IPR032783">
    <property type="entry name" value="AraC_lig"/>
</dbReference>
<dbReference type="InterPro" id="IPR050204">
    <property type="entry name" value="AraC_XylS_family_regulators"/>
</dbReference>
<dbReference type="PROSITE" id="PS01124">
    <property type="entry name" value="HTH_ARAC_FAMILY_2"/>
    <property type="match status" value="1"/>
</dbReference>
<dbReference type="PROSITE" id="PS00041">
    <property type="entry name" value="HTH_ARAC_FAMILY_1"/>
    <property type="match status" value="1"/>
</dbReference>
<sequence length="298" mass="32483">MDPLSEVISLLNVRAARCTRFEASGNWSYRFPAKPALKFGAILKGDCWMDFGTGVRHHLSAGDSFLLANAPGYVLANDEQALPADGIAMFDWEHSDVARHEGDDTVLVAGSFQFDASDAELLLDALPQILIIPGGHPSAAAIRSTLQIIAPEIKGPQIGAALLTERLVDVLLVLVLRAALELDRSTDFGWIGALADPRIGKAIGLMHNDPAHPWTLEILCAAVAMSRSAFSKRFKSLVGRAPLDYLLHWRMRIARDQLRRGASVAAASLHIGYASESAFRHAFKRLHGNAPKRYRASF</sequence>
<evidence type="ECO:0000256" key="3">
    <source>
        <dbReference type="ARBA" id="ARBA00023163"/>
    </source>
</evidence>
<keyword evidence="1" id="KW-0805">Transcription regulation</keyword>
<dbReference type="InterPro" id="IPR018060">
    <property type="entry name" value="HTH_AraC"/>
</dbReference>
<dbReference type="Pfam" id="PF12833">
    <property type="entry name" value="HTH_18"/>
    <property type="match status" value="1"/>
</dbReference>
<dbReference type="PANTHER" id="PTHR46796">
    <property type="entry name" value="HTH-TYPE TRANSCRIPTIONAL ACTIVATOR RHAS-RELATED"/>
    <property type="match status" value="1"/>
</dbReference>
<dbReference type="SUPFAM" id="SSF46689">
    <property type="entry name" value="Homeodomain-like"/>
    <property type="match status" value="2"/>
</dbReference>
<accession>A0ABW9VTX2</accession>
<dbReference type="InterPro" id="IPR009057">
    <property type="entry name" value="Homeodomain-like_sf"/>
</dbReference>
<organism evidence="5 6">
    <name type="scientific">Duganella levis</name>
    <dbReference type="NCBI Taxonomy" id="2692169"/>
    <lineage>
        <taxon>Bacteria</taxon>
        <taxon>Pseudomonadati</taxon>
        <taxon>Pseudomonadota</taxon>
        <taxon>Betaproteobacteria</taxon>
        <taxon>Burkholderiales</taxon>
        <taxon>Oxalobacteraceae</taxon>
        <taxon>Telluria group</taxon>
        <taxon>Duganella</taxon>
    </lineage>
</organism>
<dbReference type="RefSeq" id="WP_161053206.1">
    <property type="nucleotide sequence ID" value="NZ_WWCT01000001.1"/>
</dbReference>
<dbReference type="Proteomes" id="UP000642144">
    <property type="component" value="Unassembled WGS sequence"/>
</dbReference>
<dbReference type="EMBL" id="WWCT01000001">
    <property type="protein sequence ID" value="MYN25071.1"/>
    <property type="molecule type" value="Genomic_DNA"/>
</dbReference>
<comment type="caution">
    <text evidence="5">The sequence shown here is derived from an EMBL/GenBank/DDBJ whole genome shotgun (WGS) entry which is preliminary data.</text>
</comment>
<dbReference type="PANTHER" id="PTHR46796:SF7">
    <property type="entry name" value="ARAC FAMILY TRANSCRIPTIONAL REGULATOR"/>
    <property type="match status" value="1"/>
</dbReference>
<dbReference type="InterPro" id="IPR018062">
    <property type="entry name" value="HTH_AraC-typ_CS"/>
</dbReference>
<proteinExistence type="predicted"/>
<evidence type="ECO:0000256" key="1">
    <source>
        <dbReference type="ARBA" id="ARBA00023015"/>
    </source>
</evidence>
<dbReference type="SMART" id="SM00342">
    <property type="entry name" value="HTH_ARAC"/>
    <property type="match status" value="1"/>
</dbReference>
<gene>
    <name evidence="5" type="ORF">GTP69_01485</name>
</gene>
<dbReference type="Pfam" id="PF12852">
    <property type="entry name" value="Cupin_6"/>
    <property type="match status" value="1"/>
</dbReference>
<keyword evidence="2" id="KW-0238">DNA-binding</keyword>
<dbReference type="Gene3D" id="1.10.10.60">
    <property type="entry name" value="Homeodomain-like"/>
    <property type="match status" value="2"/>
</dbReference>
<name>A0ABW9VTX2_9BURK</name>
<evidence type="ECO:0000313" key="5">
    <source>
        <dbReference type="EMBL" id="MYN25071.1"/>
    </source>
</evidence>
<reference evidence="5 6" key="1">
    <citation type="submission" date="2019-12" db="EMBL/GenBank/DDBJ databases">
        <title>Novel species isolated from a subtropical stream in China.</title>
        <authorList>
            <person name="Lu H."/>
        </authorList>
    </citation>
    <scope>NUCLEOTIDE SEQUENCE [LARGE SCALE GENOMIC DNA]</scope>
    <source>
        <strain evidence="5 6">CY42W</strain>
    </source>
</reference>
<keyword evidence="6" id="KW-1185">Reference proteome</keyword>